<dbReference type="Proteomes" id="UP000001353">
    <property type="component" value="Plasmid pRLO149_83"/>
</dbReference>
<keyword evidence="1" id="KW-0472">Membrane</keyword>
<evidence type="ECO:0000256" key="1">
    <source>
        <dbReference type="SAM" id="Phobius"/>
    </source>
</evidence>
<keyword evidence="1" id="KW-1133">Transmembrane helix</keyword>
<dbReference type="Pfam" id="PF19473">
    <property type="entry name" value="DUF6010"/>
    <property type="match status" value="1"/>
</dbReference>
<feature type="transmembrane region" description="Helical" evidence="1">
    <location>
        <begin position="99"/>
        <end position="119"/>
    </location>
</feature>
<dbReference type="AlphaFoldDB" id="F7ZMI1"/>
<proteinExistence type="predicted"/>
<dbReference type="InterPro" id="IPR046052">
    <property type="entry name" value="DUF6010"/>
</dbReference>
<feature type="transmembrane region" description="Helical" evidence="1">
    <location>
        <begin position="72"/>
        <end position="93"/>
    </location>
</feature>
<name>F7ZMI1_ROSLO</name>
<dbReference type="EMBL" id="CP002625">
    <property type="protein sequence ID" value="AEI96518.1"/>
    <property type="molecule type" value="Genomic_DNA"/>
</dbReference>
<keyword evidence="1" id="KW-0812">Transmembrane</keyword>
<keyword evidence="2" id="KW-0614">Plasmid</keyword>
<keyword evidence="3" id="KW-1185">Reference proteome</keyword>
<reference evidence="2 3" key="1">
    <citation type="journal article" date="2011" name="BMC Genomics">
        <title>Comparative genome analysis and genome-guided physiological analysis of Roseobacter litoralis.</title>
        <authorList>
            <person name="Kalhoefer D."/>
            <person name="Thole S."/>
            <person name="Voget S."/>
            <person name="Lehmann R."/>
            <person name="Liesegang H."/>
            <person name="Wollher A."/>
            <person name="Daniel R."/>
            <person name="Simon M."/>
            <person name="Brinkhoff T."/>
        </authorList>
    </citation>
    <scope>NUCLEOTIDE SEQUENCE [LARGE SCALE GENOMIC DNA]</scope>
    <source>
        <strain evidence="3">ATCC 49566 / DSM 6996 / JCM 21268 / NBRC 15278 / OCh 149</strain>
    </source>
</reference>
<organism evidence="2 3">
    <name type="scientific">Roseobacter litoralis (strain ATCC 49566 / DSM 6996 / JCM 21268 / NBRC 15278 / OCh 149)</name>
    <dbReference type="NCBI Taxonomy" id="391595"/>
    <lineage>
        <taxon>Bacteria</taxon>
        <taxon>Pseudomonadati</taxon>
        <taxon>Pseudomonadota</taxon>
        <taxon>Alphaproteobacteria</taxon>
        <taxon>Rhodobacterales</taxon>
        <taxon>Roseobacteraceae</taxon>
        <taxon>Roseobacter</taxon>
    </lineage>
</organism>
<feature type="transmembrane region" description="Helical" evidence="1">
    <location>
        <begin position="177"/>
        <end position="197"/>
    </location>
</feature>
<feature type="transmembrane region" description="Helical" evidence="1">
    <location>
        <begin position="131"/>
        <end position="157"/>
    </location>
</feature>
<geneLocation type="plasmid" evidence="2 3">
    <name>pRLO149_83</name>
</geneLocation>
<accession>F7ZMI1</accession>
<dbReference type="HOGENOM" id="CLU_118584_0_0_5"/>
<evidence type="ECO:0000313" key="3">
    <source>
        <dbReference type="Proteomes" id="UP000001353"/>
    </source>
</evidence>
<protein>
    <submittedName>
        <fullName evidence="2">Uncharacterized protein</fullName>
    </submittedName>
</protein>
<evidence type="ECO:0000313" key="2">
    <source>
        <dbReference type="EMBL" id="AEI96518.1"/>
    </source>
</evidence>
<dbReference type="KEGG" id="rli:RLO149_p830870"/>
<gene>
    <name evidence="2" type="ordered locus">RLO149_p830870</name>
</gene>
<sequence length="199" mass="21925">MDSLRCHRFINHEAHNRFIFRERPAFRLSQYVSMTQTCLDLPVAGSPIQPSMTNTRQDTPGQHPAQSVHKTVAAPAWIGFALFVVTMPAHLLLEQADSLALAAVTLALIGGAYIGFGAADGRRSVFWSELGVALFFGAAAVSGLLWHWAALPLGLALHALWDLAHHNAVRLARVPHWYIPFCVVFDLMAAAFLVLLYTR</sequence>